<dbReference type="PANTHER" id="PTHR24321">
    <property type="entry name" value="DEHYDROGENASES, SHORT CHAIN"/>
    <property type="match status" value="1"/>
</dbReference>
<dbReference type="Gene3D" id="3.40.50.720">
    <property type="entry name" value="NAD(P)-binding Rossmann-like Domain"/>
    <property type="match status" value="1"/>
</dbReference>
<dbReference type="InterPro" id="IPR036291">
    <property type="entry name" value="NAD(P)-bd_dom_sf"/>
</dbReference>
<organism evidence="3 4">
    <name type="scientific">Paenimyroides ummariense</name>
    <dbReference type="NCBI Taxonomy" id="913024"/>
    <lineage>
        <taxon>Bacteria</taxon>
        <taxon>Pseudomonadati</taxon>
        <taxon>Bacteroidota</taxon>
        <taxon>Flavobacteriia</taxon>
        <taxon>Flavobacteriales</taxon>
        <taxon>Flavobacteriaceae</taxon>
        <taxon>Paenimyroides</taxon>
    </lineage>
</organism>
<evidence type="ECO:0000313" key="3">
    <source>
        <dbReference type="EMBL" id="SFO00543.1"/>
    </source>
</evidence>
<dbReference type="Pfam" id="PF13561">
    <property type="entry name" value="adh_short_C2"/>
    <property type="match status" value="1"/>
</dbReference>
<name>A0A1I5DMU2_9FLAO</name>
<dbReference type="InterPro" id="IPR002347">
    <property type="entry name" value="SDR_fam"/>
</dbReference>
<dbReference type="OrthoDB" id="9803333at2"/>
<sequence length="274" mass="29613">MILIYSVILVTKVYQFEITLSKKFKEMNKFNNKVAIVTGGNSGIGYATAKELIAEGASVIITGRRKEAIEKAAEELGAIPFIADQGKLEDINSFKNEIENQFGKVDILFINAGITGTLDSIENMSSENFDNVMDINFRGAYFTLGKFIPLLNDGASVVFLSSNVATTYKANSSVYQASKAALNSIAKTAAAELAPRKIRVNIVSPGPTKTEIMTKAGLDEKTLEGLNDWMINAIPLKKMGTAEDVAKAVVYLSDNEIASFMTGTEILIDGGMIL</sequence>
<dbReference type="GO" id="GO:0016491">
    <property type="term" value="F:oxidoreductase activity"/>
    <property type="evidence" value="ECO:0007669"/>
    <property type="project" value="UniProtKB-KW"/>
</dbReference>
<evidence type="ECO:0000256" key="2">
    <source>
        <dbReference type="ARBA" id="ARBA00023002"/>
    </source>
</evidence>
<dbReference type="Proteomes" id="UP000199036">
    <property type="component" value="Unassembled WGS sequence"/>
</dbReference>
<gene>
    <name evidence="3" type="ORF">SAMN05421741_11661</name>
</gene>
<dbReference type="PANTHER" id="PTHR24321:SF8">
    <property type="entry name" value="ESTRADIOL 17-BETA-DEHYDROGENASE 8-RELATED"/>
    <property type="match status" value="1"/>
</dbReference>
<comment type="similarity">
    <text evidence="1">Belongs to the short-chain dehydrogenases/reductases (SDR) family.</text>
</comment>
<keyword evidence="2" id="KW-0560">Oxidoreductase</keyword>
<dbReference type="SUPFAM" id="SSF51735">
    <property type="entry name" value="NAD(P)-binding Rossmann-fold domains"/>
    <property type="match status" value="1"/>
</dbReference>
<evidence type="ECO:0000313" key="4">
    <source>
        <dbReference type="Proteomes" id="UP000199036"/>
    </source>
</evidence>
<accession>A0A1I5DMU2</accession>
<dbReference type="PRINTS" id="PR00080">
    <property type="entry name" value="SDRFAMILY"/>
</dbReference>
<keyword evidence="4" id="KW-1185">Reference proteome</keyword>
<dbReference type="AlphaFoldDB" id="A0A1I5DMU2"/>
<evidence type="ECO:0000256" key="1">
    <source>
        <dbReference type="ARBA" id="ARBA00006484"/>
    </source>
</evidence>
<proteinExistence type="inferred from homology"/>
<dbReference type="PRINTS" id="PR00081">
    <property type="entry name" value="GDHRDH"/>
</dbReference>
<dbReference type="EMBL" id="FOVI01000016">
    <property type="protein sequence ID" value="SFO00543.1"/>
    <property type="molecule type" value="Genomic_DNA"/>
</dbReference>
<dbReference type="STRING" id="913024.SAMN05421741_11661"/>
<reference evidence="4" key="1">
    <citation type="submission" date="2016-10" db="EMBL/GenBank/DDBJ databases">
        <authorList>
            <person name="Varghese N."/>
            <person name="Submissions S."/>
        </authorList>
    </citation>
    <scope>NUCLEOTIDE SEQUENCE [LARGE SCALE GENOMIC DNA]</scope>
    <source>
        <strain evidence="4">DS-12</strain>
    </source>
</reference>
<dbReference type="FunFam" id="3.40.50.720:FF:000084">
    <property type="entry name" value="Short-chain dehydrogenase reductase"/>
    <property type="match status" value="1"/>
</dbReference>
<protein>
    <submittedName>
        <fullName evidence="3">NAD(P)-dependent dehydrogenase, short-chain alcohol dehydrogenase family</fullName>
    </submittedName>
</protein>
<dbReference type="CDD" id="cd05233">
    <property type="entry name" value="SDR_c"/>
    <property type="match status" value="1"/>
</dbReference>